<dbReference type="KEGG" id="aplc:110979492"/>
<evidence type="ECO:0000256" key="2">
    <source>
        <dbReference type="ARBA" id="ARBA00022670"/>
    </source>
</evidence>
<keyword evidence="3" id="KW-0378">Hydrolase</keyword>
<evidence type="ECO:0000256" key="3">
    <source>
        <dbReference type="ARBA" id="ARBA00022801"/>
    </source>
</evidence>
<gene>
    <name evidence="6 7 8" type="primary">LOC110979492</name>
</gene>
<keyword evidence="2" id="KW-0645">Protease</keyword>
<dbReference type="Pfam" id="PF05903">
    <property type="entry name" value="Peptidase_C97"/>
    <property type="match status" value="1"/>
</dbReference>
<dbReference type="GeneID" id="110979492"/>
<keyword evidence="5" id="KW-1185">Reference proteome</keyword>
<dbReference type="OrthoDB" id="412286at2759"/>
<evidence type="ECO:0000313" key="8">
    <source>
        <dbReference type="RefSeq" id="XP_022091021.1"/>
    </source>
</evidence>
<evidence type="ECO:0000313" key="7">
    <source>
        <dbReference type="RefSeq" id="XP_022091019.1"/>
    </source>
</evidence>
<evidence type="ECO:0000313" key="6">
    <source>
        <dbReference type="RefSeq" id="XP_022091018.1"/>
    </source>
</evidence>
<dbReference type="InterPro" id="IPR042266">
    <property type="entry name" value="PPPDE_sf"/>
</dbReference>
<evidence type="ECO:0000256" key="1">
    <source>
        <dbReference type="ARBA" id="ARBA00008140"/>
    </source>
</evidence>
<dbReference type="GO" id="GO:0101005">
    <property type="term" value="F:deubiquitinase activity"/>
    <property type="evidence" value="ECO:0007669"/>
    <property type="project" value="TreeGrafter"/>
</dbReference>
<dbReference type="SMART" id="SM01179">
    <property type="entry name" value="DUF862"/>
    <property type="match status" value="1"/>
</dbReference>
<protein>
    <submittedName>
        <fullName evidence="6 7">Desumoylating isopeptidase 2-like isoform X1</fullName>
    </submittedName>
</protein>
<dbReference type="Gene3D" id="3.90.1720.30">
    <property type="entry name" value="PPPDE domains"/>
    <property type="match status" value="1"/>
</dbReference>
<dbReference type="InterPro" id="IPR008580">
    <property type="entry name" value="PPPDE_dom"/>
</dbReference>
<dbReference type="RefSeq" id="XP_022091019.1">
    <property type="nucleotide sequence ID" value="XM_022235327.1"/>
</dbReference>
<evidence type="ECO:0000313" key="5">
    <source>
        <dbReference type="Proteomes" id="UP000694845"/>
    </source>
</evidence>
<dbReference type="AlphaFoldDB" id="A0A8B7YHA4"/>
<dbReference type="RefSeq" id="XP_022091021.1">
    <property type="nucleotide sequence ID" value="XM_022235329.1"/>
</dbReference>
<comment type="similarity">
    <text evidence="1">Belongs to the DeSI family.</text>
</comment>
<dbReference type="GO" id="GO:0016579">
    <property type="term" value="P:protein deubiquitination"/>
    <property type="evidence" value="ECO:0007669"/>
    <property type="project" value="TreeGrafter"/>
</dbReference>
<organism evidence="5 8">
    <name type="scientific">Acanthaster planci</name>
    <name type="common">Crown-of-thorns starfish</name>
    <dbReference type="NCBI Taxonomy" id="133434"/>
    <lineage>
        <taxon>Eukaryota</taxon>
        <taxon>Metazoa</taxon>
        <taxon>Echinodermata</taxon>
        <taxon>Eleutherozoa</taxon>
        <taxon>Asterozoa</taxon>
        <taxon>Asteroidea</taxon>
        <taxon>Valvatacea</taxon>
        <taxon>Valvatida</taxon>
        <taxon>Acanthasteridae</taxon>
        <taxon>Acanthaster</taxon>
    </lineage>
</organism>
<dbReference type="PANTHER" id="PTHR12378:SF80">
    <property type="entry name" value="IP06716P-RELATED"/>
    <property type="match status" value="1"/>
</dbReference>
<reference evidence="6 7" key="1">
    <citation type="submission" date="2025-04" db="UniProtKB">
        <authorList>
            <consortium name="RefSeq"/>
        </authorList>
    </citation>
    <scope>IDENTIFICATION</scope>
</reference>
<sequence>MLQYYDLRLHRANRVLSKLISGSKVPDLLKGTGTALHFSHTNFWPSRAGQQIMSSQVPNGDVTTISEVKLNVYDMYWTNEYTSTLGLGVFHAGVEVYGREYAFGGHPFPFTGIFEIDPRDCDDLGEQFQFKECISLGTTDLPEEAVVKVVDCLGKKYPGDEYHLIRKNCNHFAQELVQILCRKDIPSWINRLATVGARLPFMEKMLPKEWLTPLALETSIKEPEPARNTGATSAGS</sequence>
<dbReference type="PROSITE" id="PS51858">
    <property type="entry name" value="PPPDE"/>
    <property type="match status" value="1"/>
</dbReference>
<dbReference type="Proteomes" id="UP000694845">
    <property type="component" value="Unplaced"/>
</dbReference>
<dbReference type="RefSeq" id="XP_022091018.1">
    <property type="nucleotide sequence ID" value="XM_022235326.1"/>
</dbReference>
<feature type="domain" description="PPPDE" evidence="4">
    <location>
        <begin position="66"/>
        <end position="210"/>
    </location>
</feature>
<proteinExistence type="inferred from homology"/>
<name>A0A8B7YHA4_ACAPL</name>
<dbReference type="PANTHER" id="PTHR12378">
    <property type="entry name" value="DESUMOYLATING ISOPEPTIDASE"/>
    <property type="match status" value="1"/>
</dbReference>
<dbReference type="GO" id="GO:0006508">
    <property type="term" value="P:proteolysis"/>
    <property type="evidence" value="ECO:0007669"/>
    <property type="project" value="UniProtKB-KW"/>
</dbReference>
<accession>A0A8B7YHA4</accession>
<evidence type="ECO:0000259" key="4">
    <source>
        <dbReference type="PROSITE" id="PS51858"/>
    </source>
</evidence>